<comment type="caution">
    <text evidence="2">The sequence shown here is derived from an EMBL/GenBank/DDBJ whole genome shotgun (WGS) entry which is preliminary data.</text>
</comment>
<dbReference type="AlphaFoldDB" id="A0A438KNU4"/>
<protein>
    <submittedName>
        <fullName evidence="2">Uncharacterized protein</fullName>
    </submittedName>
</protein>
<accession>A0A438KNU4</accession>
<feature type="chain" id="PRO_5018997892" evidence="1">
    <location>
        <begin position="20"/>
        <end position="118"/>
    </location>
</feature>
<dbReference type="Proteomes" id="UP000288805">
    <property type="component" value="Unassembled WGS sequence"/>
</dbReference>
<evidence type="ECO:0000313" key="3">
    <source>
        <dbReference type="Proteomes" id="UP000288805"/>
    </source>
</evidence>
<evidence type="ECO:0000256" key="1">
    <source>
        <dbReference type="SAM" id="SignalP"/>
    </source>
</evidence>
<keyword evidence="1" id="KW-0732">Signal</keyword>
<reference evidence="2 3" key="1">
    <citation type="journal article" date="2018" name="PLoS Genet.">
        <title>Population sequencing reveals clonal diversity and ancestral inbreeding in the grapevine cultivar Chardonnay.</title>
        <authorList>
            <person name="Roach M.J."/>
            <person name="Johnson D.L."/>
            <person name="Bohlmann J."/>
            <person name="van Vuuren H.J."/>
            <person name="Jones S.J."/>
            <person name="Pretorius I.S."/>
            <person name="Schmidt S.A."/>
            <person name="Borneman A.R."/>
        </authorList>
    </citation>
    <scope>NUCLEOTIDE SEQUENCE [LARGE SCALE GENOMIC DNA]</scope>
    <source>
        <strain evidence="3">cv. Chardonnay</strain>
        <tissue evidence="2">Leaf</tissue>
    </source>
</reference>
<feature type="signal peptide" evidence="1">
    <location>
        <begin position="1"/>
        <end position="19"/>
    </location>
</feature>
<evidence type="ECO:0000313" key="2">
    <source>
        <dbReference type="EMBL" id="RVX22873.1"/>
    </source>
</evidence>
<sequence>MISFHHLLYLFIKVSSCAGSTYSRVLVFDLFVRVTPCAIENWETIADRAPNELLSPPSLPDVSTLSMEDNKAQITKRRGRGTFSYQKEELYSDRQSEGSTLDDTRDEMFAMIQRKKQK</sequence>
<gene>
    <name evidence="2" type="ORF">CK203_008271</name>
</gene>
<organism evidence="2 3">
    <name type="scientific">Vitis vinifera</name>
    <name type="common">Grape</name>
    <dbReference type="NCBI Taxonomy" id="29760"/>
    <lineage>
        <taxon>Eukaryota</taxon>
        <taxon>Viridiplantae</taxon>
        <taxon>Streptophyta</taxon>
        <taxon>Embryophyta</taxon>
        <taxon>Tracheophyta</taxon>
        <taxon>Spermatophyta</taxon>
        <taxon>Magnoliopsida</taxon>
        <taxon>eudicotyledons</taxon>
        <taxon>Gunneridae</taxon>
        <taxon>Pentapetalae</taxon>
        <taxon>rosids</taxon>
        <taxon>Vitales</taxon>
        <taxon>Vitaceae</taxon>
        <taxon>Viteae</taxon>
        <taxon>Vitis</taxon>
    </lineage>
</organism>
<dbReference type="EMBL" id="QGNW01000002">
    <property type="protein sequence ID" value="RVX22873.1"/>
    <property type="molecule type" value="Genomic_DNA"/>
</dbReference>
<proteinExistence type="predicted"/>
<name>A0A438KNU4_VITVI</name>